<feature type="modified residue" description="4-aspartylphosphate" evidence="2">
    <location>
        <position position="300"/>
    </location>
</feature>
<evidence type="ECO:0000313" key="6">
    <source>
        <dbReference type="Proteomes" id="UP000757435"/>
    </source>
</evidence>
<dbReference type="InterPro" id="IPR011006">
    <property type="entry name" value="CheY-like_superfamily"/>
</dbReference>
<dbReference type="InterPro" id="IPR025497">
    <property type="entry name" value="PatA-like_N"/>
</dbReference>
<dbReference type="PIRSF" id="PIRSF005897">
    <property type="entry name" value="RR_PatA"/>
    <property type="match status" value="1"/>
</dbReference>
<dbReference type="PROSITE" id="PS50110">
    <property type="entry name" value="RESPONSE_REGULATORY"/>
    <property type="match status" value="1"/>
</dbReference>
<keyword evidence="1 2" id="KW-0597">Phosphoprotein</keyword>
<dbReference type="InterPro" id="IPR024186">
    <property type="entry name" value="Sig_transdc_resp-reg_PatA"/>
</dbReference>
<reference evidence="5" key="1">
    <citation type="submission" date="2021-05" db="EMBL/GenBank/DDBJ databases">
        <authorList>
            <person name="Pietrasiak N."/>
            <person name="Ward R."/>
            <person name="Stajich J.E."/>
            <person name="Kurbessoian T."/>
        </authorList>
    </citation>
    <scope>NUCLEOTIDE SEQUENCE</scope>
    <source>
        <strain evidence="5">UHER 2000/2452</strain>
    </source>
</reference>
<dbReference type="SUPFAM" id="SSF52172">
    <property type="entry name" value="CheY-like"/>
    <property type="match status" value="1"/>
</dbReference>
<feature type="region of interest" description="Disordered" evidence="3">
    <location>
        <begin position="180"/>
        <end position="243"/>
    </location>
</feature>
<reference evidence="5" key="2">
    <citation type="journal article" date="2022" name="Microbiol. Resour. Announc.">
        <title>Metagenome Sequencing to Explore Phylogenomics of Terrestrial Cyanobacteria.</title>
        <authorList>
            <person name="Ward R.D."/>
            <person name="Stajich J.E."/>
            <person name="Johansen J.R."/>
            <person name="Huntemann M."/>
            <person name="Clum A."/>
            <person name="Foster B."/>
            <person name="Foster B."/>
            <person name="Roux S."/>
            <person name="Palaniappan K."/>
            <person name="Varghese N."/>
            <person name="Mukherjee S."/>
            <person name="Reddy T.B.K."/>
            <person name="Daum C."/>
            <person name="Copeland A."/>
            <person name="Chen I.A."/>
            <person name="Ivanova N.N."/>
            <person name="Kyrpides N.C."/>
            <person name="Shapiro N."/>
            <person name="Eloe-Fadrosh E.A."/>
            <person name="Pietrasiak N."/>
        </authorList>
    </citation>
    <scope>NUCLEOTIDE SEQUENCE</scope>
    <source>
        <strain evidence="5">UHER 2000/2452</strain>
    </source>
</reference>
<protein>
    <submittedName>
        <fullName evidence="5">Response regulator</fullName>
    </submittedName>
</protein>
<evidence type="ECO:0000256" key="1">
    <source>
        <dbReference type="ARBA" id="ARBA00022553"/>
    </source>
</evidence>
<feature type="compositionally biased region" description="Polar residues" evidence="3">
    <location>
        <begin position="191"/>
        <end position="200"/>
    </location>
</feature>
<dbReference type="PANTHER" id="PTHR44591">
    <property type="entry name" value="STRESS RESPONSE REGULATOR PROTEIN 1"/>
    <property type="match status" value="1"/>
</dbReference>
<dbReference type="SMART" id="SM00448">
    <property type="entry name" value="REC"/>
    <property type="match status" value="1"/>
</dbReference>
<dbReference type="Pfam" id="PF00072">
    <property type="entry name" value="Response_reg"/>
    <property type="match status" value="1"/>
</dbReference>
<evidence type="ECO:0000256" key="3">
    <source>
        <dbReference type="SAM" id="MobiDB-lite"/>
    </source>
</evidence>
<comment type="caution">
    <text evidence="5">The sequence shown here is derived from an EMBL/GenBank/DDBJ whole genome shotgun (WGS) entry which is preliminary data.</text>
</comment>
<dbReference type="Gene3D" id="3.40.50.2300">
    <property type="match status" value="1"/>
</dbReference>
<name>A0A951Q908_9CYAN</name>
<dbReference type="PANTHER" id="PTHR44591:SF3">
    <property type="entry name" value="RESPONSE REGULATORY DOMAIN-CONTAINING PROTEIN"/>
    <property type="match status" value="1"/>
</dbReference>
<dbReference type="GO" id="GO:0000160">
    <property type="term" value="P:phosphorelay signal transduction system"/>
    <property type="evidence" value="ECO:0007669"/>
    <property type="project" value="InterPro"/>
</dbReference>
<dbReference type="Pfam" id="PF14332">
    <property type="entry name" value="DUF4388"/>
    <property type="match status" value="1"/>
</dbReference>
<feature type="domain" description="Response regulatory" evidence="4">
    <location>
        <begin position="251"/>
        <end position="367"/>
    </location>
</feature>
<dbReference type="Proteomes" id="UP000757435">
    <property type="component" value="Unassembled WGS sequence"/>
</dbReference>
<dbReference type="EMBL" id="JAHHHD010000001">
    <property type="protein sequence ID" value="MBW4657429.1"/>
    <property type="molecule type" value="Genomic_DNA"/>
</dbReference>
<sequence length="368" mass="40979">MNTISMGAYRPSQKLHPLSLLAQLTSRQTSGCLQVSSGTVTWSLYLEHGKLIYVSNTVDSFGRLDRQLRRLSTQVPSLISAVRVQLRLLFENSPSRLPHGRDYEAICWLVEQQHLTSAQAARLIEDLAKEVLESFLLAQMGSYEVIEQDLLIGLPRLCQLDARPLVEYCQNHLRRRHLSGQASVAGEQPRILSQNGVHPSTEQKVEQRAEQRIEQKSQPPTSAYKSTQSSISNSSPKLEPPAPTAAKSTYTIACIDDSPTVLQAIKSFLDDKCFAVIAISDPIKALMQVIRSKPDLILLDVTMPNLDGYELCSLLRKHPNFRHTPIVMVTGNTGFIDRAKAKLVGASGYLTKPFTQPDLIKVVFKHLT</sequence>
<accession>A0A951Q908</accession>
<evidence type="ECO:0000256" key="2">
    <source>
        <dbReference type="PROSITE-ProRule" id="PRU00169"/>
    </source>
</evidence>
<dbReference type="InterPro" id="IPR050595">
    <property type="entry name" value="Bact_response_regulator"/>
</dbReference>
<evidence type="ECO:0000259" key="4">
    <source>
        <dbReference type="PROSITE" id="PS50110"/>
    </source>
</evidence>
<dbReference type="InterPro" id="IPR001789">
    <property type="entry name" value="Sig_transdc_resp-reg_receiver"/>
</dbReference>
<gene>
    <name evidence="5" type="ORF">KME15_02050</name>
</gene>
<organism evidence="5 6">
    <name type="scientific">Drouetiella hepatica Uher 2000/2452</name>
    <dbReference type="NCBI Taxonomy" id="904376"/>
    <lineage>
        <taxon>Bacteria</taxon>
        <taxon>Bacillati</taxon>
        <taxon>Cyanobacteriota</taxon>
        <taxon>Cyanophyceae</taxon>
        <taxon>Oculatellales</taxon>
        <taxon>Oculatellaceae</taxon>
        <taxon>Drouetiella</taxon>
    </lineage>
</organism>
<dbReference type="AlphaFoldDB" id="A0A951Q908"/>
<evidence type="ECO:0000313" key="5">
    <source>
        <dbReference type="EMBL" id="MBW4657429.1"/>
    </source>
</evidence>
<proteinExistence type="predicted"/>
<feature type="compositionally biased region" description="Basic and acidic residues" evidence="3">
    <location>
        <begin position="201"/>
        <end position="215"/>
    </location>
</feature>
<feature type="compositionally biased region" description="Polar residues" evidence="3">
    <location>
        <begin position="216"/>
        <end position="236"/>
    </location>
</feature>